<dbReference type="InterPro" id="IPR050397">
    <property type="entry name" value="Env_Response_Regulators"/>
</dbReference>
<dbReference type="PROSITE" id="PS51063">
    <property type="entry name" value="HTH_CRP_2"/>
    <property type="match status" value="1"/>
</dbReference>
<dbReference type="CDD" id="cd00038">
    <property type="entry name" value="CAP_ED"/>
    <property type="match status" value="1"/>
</dbReference>
<dbReference type="EMBL" id="CP101637">
    <property type="protein sequence ID" value="WMT80142.1"/>
    <property type="molecule type" value="Genomic_DNA"/>
</dbReference>
<dbReference type="SUPFAM" id="SSF46785">
    <property type="entry name" value="Winged helix' DNA-binding domain"/>
    <property type="match status" value="1"/>
</dbReference>
<dbReference type="PANTHER" id="PTHR24567:SF26">
    <property type="entry name" value="REGULATORY PROTEIN YEIL"/>
    <property type="match status" value="1"/>
</dbReference>
<keyword evidence="1" id="KW-0805">Transcription regulation</keyword>
<evidence type="ECO:0000259" key="5">
    <source>
        <dbReference type="PROSITE" id="PS51063"/>
    </source>
</evidence>
<keyword evidence="2" id="KW-0238">DNA-binding</keyword>
<keyword evidence="3" id="KW-0804">Transcription</keyword>
<evidence type="ECO:0000313" key="6">
    <source>
        <dbReference type="EMBL" id="WMT80142.1"/>
    </source>
</evidence>
<dbReference type="InterPro" id="IPR036388">
    <property type="entry name" value="WH-like_DNA-bd_sf"/>
</dbReference>
<gene>
    <name evidence="6" type="ORF">TEMA_04550</name>
</gene>
<dbReference type="RefSeq" id="WP_228104403.1">
    <property type="nucleotide sequence ID" value="NZ_CP101637.1"/>
</dbReference>
<name>A0ABY9Q0M4_9FIRM</name>
<feature type="domain" description="Cyclic nucleotide-binding" evidence="4">
    <location>
        <begin position="26"/>
        <end position="135"/>
    </location>
</feature>
<sequence length="229" mass="27089">MKRVSDNKLLDNYIKKHNIESIFDNEILEYAQLHFYESEEYILESGEIMEYYYLLVDGKIKIYYPFENGKSMTLKFYKDFNTIGDLELLKDMPILCNVDAVEDTYLIAIPSTILREKHYDNVKLLHHLVDSLSEKLYGTINNSSYNFVYPLINRVSSYLVEHLTDKNYIILNSSYLEIAQFLGTTYRHLNRTLKEMESKSIIKCGDKKIYILDINKLRELSKNIYVKPL</sequence>
<dbReference type="InterPro" id="IPR036390">
    <property type="entry name" value="WH_DNA-bd_sf"/>
</dbReference>
<dbReference type="InterPro" id="IPR018490">
    <property type="entry name" value="cNMP-bd_dom_sf"/>
</dbReference>
<keyword evidence="7" id="KW-1185">Reference proteome</keyword>
<dbReference type="Gene3D" id="2.60.120.10">
    <property type="entry name" value="Jelly Rolls"/>
    <property type="match status" value="1"/>
</dbReference>
<dbReference type="Proteomes" id="UP001235030">
    <property type="component" value="Chromosome"/>
</dbReference>
<reference evidence="6 7" key="1">
    <citation type="submission" date="2022-07" db="EMBL/GenBank/DDBJ databases">
        <title>Genome sequence of Terrisporobacter mayombei DSM6539.</title>
        <authorList>
            <person name="Boeer T."/>
            <person name="Bengelsdorf F.R."/>
            <person name="Daniel R."/>
            <person name="Poehlein A."/>
        </authorList>
    </citation>
    <scope>NUCLEOTIDE SEQUENCE [LARGE SCALE GENOMIC DNA]</scope>
    <source>
        <strain evidence="6 7">DSM 6539</strain>
    </source>
</reference>
<dbReference type="InterPro" id="IPR014710">
    <property type="entry name" value="RmlC-like_jellyroll"/>
</dbReference>
<dbReference type="Pfam" id="PF13545">
    <property type="entry name" value="HTH_Crp_2"/>
    <property type="match status" value="1"/>
</dbReference>
<dbReference type="Gene3D" id="1.10.10.10">
    <property type="entry name" value="Winged helix-like DNA-binding domain superfamily/Winged helix DNA-binding domain"/>
    <property type="match status" value="1"/>
</dbReference>
<evidence type="ECO:0000313" key="7">
    <source>
        <dbReference type="Proteomes" id="UP001235030"/>
    </source>
</evidence>
<proteinExistence type="predicted"/>
<dbReference type="SUPFAM" id="SSF51206">
    <property type="entry name" value="cAMP-binding domain-like"/>
    <property type="match status" value="1"/>
</dbReference>
<evidence type="ECO:0008006" key="8">
    <source>
        <dbReference type="Google" id="ProtNLM"/>
    </source>
</evidence>
<dbReference type="PROSITE" id="PS50042">
    <property type="entry name" value="CNMP_BINDING_3"/>
    <property type="match status" value="1"/>
</dbReference>
<organism evidence="6 7">
    <name type="scientific">Terrisporobacter mayombei</name>
    <dbReference type="NCBI Taxonomy" id="1541"/>
    <lineage>
        <taxon>Bacteria</taxon>
        <taxon>Bacillati</taxon>
        <taxon>Bacillota</taxon>
        <taxon>Clostridia</taxon>
        <taxon>Peptostreptococcales</taxon>
        <taxon>Peptostreptococcaceae</taxon>
        <taxon>Terrisporobacter</taxon>
    </lineage>
</organism>
<dbReference type="InterPro" id="IPR000595">
    <property type="entry name" value="cNMP-bd_dom"/>
</dbReference>
<dbReference type="InterPro" id="IPR012318">
    <property type="entry name" value="HTH_CRP"/>
</dbReference>
<evidence type="ECO:0000259" key="4">
    <source>
        <dbReference type="PROSITE" id="PS50042"/>
    </source>
</evidence>
<feature type="domain" description="HTH crp-type" evidence="5">
    <location>
        <begin position="149"/>
        <end position="215"/>
    </location>
</feature>
<dbReference type="PANTHER" id="PTHR24567">
    <property type="entry name" value="CRP FAMILY TRANSCRIPTIONAL REGULATORY PROTEIN"/>
    <property type="match status" value="1"/>
</dbReference>
<evidence type="ECO:0000256" key="3">
    <source>
        <dbReference type="ARBA" id="ARBA00023163"/>
    </source>
</evidence>
<protein>
    <recommendedName>
        <fullName evidence="8">Cyclic nucleotide-binding protein</fullName>
    </recommendedName>
</protein>
<evidence type="ECO:0000256" key="1">
    <source>
        <dbReference type="ARBA" id="ARBA00023015"/>
    </source>
</evidence>
<accession>A0ABY9Q0M4</accession>
<evidence type="ECO:0000256" key="2">
    <source>
        <dbReference type="ARBA" id="ARBA00023125"/>
    </source>
</evidence>
<dbReference type="Pfam" id="PF00027">
    <property type="entry name" value="cNMP_binding"/>
    <property type="match status" value="1"/>
</dbReference>